<sequence>MIAASESPIAAGKTYHLGEDKAYSSNEVMDIIAKALGKKTARLKIPYSLLNLTSLFFELYAKITGTKPVIQRQVITDYFKYRYWRIDMSKAKREFGFEAKVPFEAGAKITADWYKKEGFI</sequence>
<evidence type="ECO:0008006" key="2">
    <source>
        <dbReference type="Google" id="ProtNLM"/>
    </source>
</evidence>
<dbReference type="Gene3D" id="3.40.50.720">
    <property type="entry name" value="NAD(P)-binding Rossmann-like Domain"/>
    <property type="match status" value="1"/>
</dbReference>
<name>X1K5B9_9ZZZZ</name>
<comment type="caution">
    <text evidence="1">The sequence shown here is derived from an EMBL/GenBank/DDBJ whole genome shotgun (WGS) entry which is preliminary data.</text>
</comment>
<accession>X1K5B9</accession>
<dbReference type="InterPro" id="IPR036291">
    <property type="entry name" value="NAD(P)-bd_dom_sf"/>
</dbReference>
<dbReference type="EMBL" id="BARU01044345">
    <property type="protein sequence ID" value="GAH77258.1"/>
    <property type="molecule type" value="Genomic_DNA"/>
</dbReference>
<dbReference type="AlphaFoldDB" id="X1K5B9"/>
<dbReference type="SUPFAM" id="SSF51735">
    <property type="entry name" value="NAD(P)-binding Rossmann-fold domains"/>
    <property type="match status" value="1"/>
</dbReference>
<proteinExistence type="predicted"/>
<gene>
    <name evidence="1" type="ORF">S03H2_67661</name>
</gene>
<evidence type="ECO:0000313" key="1">
    <source>
        <dbReference type="EMBL" id="GAH77258.1"/>
    </source>
</evidence>
<reference evidence="1" key="1">
    <citation type="journal article" date="2014" name="Front. Microbiol.">
        <title>High frequency of phylogenetically diverse reductive dehalogenase-homologous genes in deep subseafloor sedimentary metagenomes.</title>
        <authorList>
            <person name="Kawai M."/>
            <person name="Futagami T."/>
            <person name="Toyoda A."/>
            <person name="Takaki Y."/>
            <person name="Nishi S."/>
            <person name="Hori S."/>
            <person name="Arai W."/>
            <person name="Tsubouchi T."/>
            <person name="Morono Y."/>
            <person name="Uchiyama I."/>
            <person name="Ito T."/>
            <person name="Fujiyama A."/>
            <person name="Inagaki F."/>
            <person name="Takami H."/>
        </authorList>
    </citation>
    <scope>NUCLEOTIDE SEQUENCE</scope>
    <source>
        <strain evidence="1">Expedition CK06-06</strain>
    </source>
</reference>
<protein>
    <recommendedName>
        <fullName evidence="2">3-beta hydroxysteroid dehydrogenase/isomerase domain-containing protein</fullName>
    </recommendedName>
</protein>
<organism evidence="1">
    <name type="scientific">marine sediment metagenome</name>
    <dbReference type="NCBI Taxonomy" id="412755"/>
    <lineage>
        <taxon>unclassified sequences</taxon>
        <taxon>metagenomes</taxon>
        <taxon>ecological metagenomes</taxon>
    </lineage>
</organism>